<comment type="caution">
    <text evidence="2">The sequence shown here is derived from an EMBL/GenBank/DDBJ whole genome shotgun (WGS) entry which is preliminary data.</text>
</comment>
<organism evidence="2 3">
    <name type="scientific">Pseudonocardia yuanmonensis</name>
    <dbReference type="NCBI Taxonomy" id="1095914"/>
    <lineage>
        <taxon>Bacteria</taxon>
        <taxon>Bacillati</taxon>
        <taxon>Actinomycetota</taxon>
        <taxon>Actinomycetes</taxon>
        <taxon>Pseudonocardiales</taxon>
        <taxon>Pseudonocardiaceae</taxon>
        <taxon>Pseudonocardia</taxon>
    </lineage>
</organism>
<dbReference type="RefSeq" id="WP_345377657.1">
    <property type="nucleotide sequence ID" value="NZ_BAABIC010000001.1"/>
</dbReference>
<name>A0ABP8VWC7_9PSEU</name>
<reference evidence="3" key="1">
    <citation type="journal article" date="2019" name="Int. J. Syst. Evol. Microbiol.">
        <title>The Global Catalogue of Microorganisms (GCM) 10K type strain sequencing project: providing services to taxonomists for standard genome sequencing and annotation.</title>
        <authorList>
            <consortium name="The Broad Institute Genomics Platform"/>
            <consortium name="The Broad Institute Genome Sequencing Center for Infectious Disease"/>
            <person name="Wu L."/>
            <person name="Ma J."/>
        </authorList>
    </citation>
    <scope>NUCLEOTIDE SEQUENCE [LARGE SCALE GENOMIC DNA]</scope>
    <source>
        <strain evidence="3">JCM 18055</strain>
    </source>
</reference>
<evidence type="ECO:0000313" key="2">
    <source>
        <dbReference type="EMBL" id="GAA4673733.1"/>
    </source>
</evidence>
<evidence type="ECO:0000256" key="1">
    <source>
        <dbReference type="SAM" id="MobiDB-lite"/>
    </source>
</evidence>
<feature type="compositionally biased region" description="Basic and acidic residues" evidence="1">
    <location>
        <begin position="66"/>
        <end position="75"/>
    </location>
</feature>
<protein>
    <submittedName>
        <fullName evidence="2">Uncharacterized protein</fullName>
    </submittedName>
</protein>
<keyword evidence="3" id="KW-1185">Reference proteome</keyword>
<sequence>MAGRGETWIARLTPASGRSVDDLLAARLGLDVWERHPDHLVVAATEGQLGEVERRHLAEVERLVTRSQYEARTDDGPGTTSSATSP</sequence>
<feature type="region of interest" description="Disordered" evidence="1">
    <location>
        <begin position="66"/>
        <end position="86"/>
    </location>
</feature>
<accession>A0ABP8VWC7</accession>
<dbReference type="EMBL" id="BAABIC010000001">
    <property type="protein sequence ID" value="GAA4673733.1"/>
    <property type="molecule type" value="Genomic_DNA"/>
</dbReference>
<gene>
    <name evidence="2" type="ORF">GCM10023215_01550</name>
</gene>
<proteinExistence type="predicted"/>
<dbReference type="Proteomes" id="UP001500325">
    <property type="component" value="Unassembled WGS sequence"/>
</dbReference>
<evidence type="ECO:0000313" key="3">
    <source>
        <dbReference type="Proteomes" id="UP001500325"/>
    </source>
</evidence>